<feature type="compositionally biased region" description="Polar residues" evidence="1">
    <location>
        <begin position="1"/>
        <end position="11"/>
    </location>
</feature>
<sequence>MNQTDKNQQEIPSYLNDEPPEGKNTSSLALSPRLSSMARSRLTVTSASWVQAVLLPQPPK</sequence>
<keyword evidence="3" id="KW-1185">Reference proteome</keyword>
<reference evidence="2" key="1">
    <citation type="submission" date="2025-08" db="UniProtKB">
        <authorList>
            <consortium name="Ensembl"/>
        </authorList>
    </citation>
    <scope>IDENTIFICATION</scope>
</reference>
<name>A0A2K5HF30_COLAP</name>
<proteinExistence type="predicted"/>
<evidence type="ECO:0000313" key="3">
    <source>
        <dbReference type="Proteomes" id="UP000233080"/>
    </source>
</evidence>
<evidence type="ECO:0000313" key="2">
    <source>
        <dbReference type="Ensembl" id="ENSCANP00000002956.1"/>
    </source>
</evidence>
<evidence type="ECO:0000256" key="1">
    <source>
        <dbReference type="SAM" id="MobiDB-lite"/>
    </source>
</evidence>
<reference evidence="2" key="2">
    <citation type="submission" date="2025-09" db="UniProtKB">
        <authorList>
            <consortium name="Ensembl"/>
        </authorList>
    </citation>
    <scope>IDENTIFICATION</scope>
</reference>
<dbReference type="Proteomes" id="UP000233080">
    <property type="component" value="Unassembled WGS sequence"/>
</dbReference>
<dbReference type="Ensembl" id="ENSCANT00000012085.1">
    <property type="protein sequence ID" value="ENSCANP00000002956.1"/>
    <property type="gene ID" value="ENSCANG00000010768.1"/>
</dbReference>
<organism evidence="2 3">
    <name type="scientific">Colobus angolensis palliatus</name>
    <name type="common">Peters' Angolan colobus</name>
    <dbReference type="NCBI Taxonomy" id="336983"/>
    <lineage>
        <taxon>Eukaryota</taxon>
        <taxon>Metazoa</taxon>
        <taxon>Chordata</taxon>
        <taxon>Craniata</taxon>
        <taxon>Vertebrata</taxon>
        <taxon>Euteleostomi</taxon>
        <taxon>Mammalia</taxon>
        <taxon>Eutheria</taxon>
        <taxon>Euarchontoglires</taxon>
        <taxon>Primates</taxon>
        <taxon>Haplorrhini</taxon>
        <taxon>Catarrhini</taxon>
        <taxon>Cercopithecidae</taxon>
        <taxon>Colobinae</taxon>
        <taxon>Colobus</taxon>
    </lineage>
</organism>
<feature type="region of interest" description="Disordered" evidence="1">
    <location>
        <begin position="1"/>
        <end position="30"/>
    </location>
</feature>
<protein>
    <submittedName>
        <fullName evidence="2">Uncharacterized protein</fullName>
    </submittedName>
</protein>
<dbReference type="AlphaFoldDB" id="A0A2K5HF30"/>
<accession>A0A2K5HF30</accession>